<evidence type="ECO:0000313" key="6">
    <source>
        <dbReference type="Proteomes" id="UP000238362"/>
    </source>
</evidence>
<comment type="caution">
    <text evidence="5">The sequence shown here is derived from an EMBL/GenBank/DDBJ whole genome shotgun (WGS) entry which is preliminary data.</text>
</comment>
<dbReference type="PANTHER" id="PTHR37042:SF4">
    <property type="entry name" value="OUTER MEMBRANE PROTEIN RV1973"/>
    <property type="match status" value="1"/>
</dbReference>
<feature type="compositionally biased region" description="Basic and acidic residues" evidence="3">
    <location>
        <begin position="1"/>
        <end position="12"/>
    </location>
</feature>
<keyword evidence="4" id="KW-1133">Transmembrane helix</keyword>
<name>A0A2T0LLK3_9PSEU</name>
<feature type="transmembrane region" description="Helical" evidence="4">
    <location>
        <begin position="67"/>
        <end position="85"/>
    </location>
</feature>
<reference evidence="5 6" key="1">
    <citation type="submission" date="2018-03" db="EMBL/GenBank/DDBJ databases">
        <title>Genomic Encyclopedia of Type Strains, Phase III (KMG-III): the genomes of soil and plant-associated and newly described type strains.</title>
        <authorList>
            <person name="Whitman W."/>
        </authorList>
    </citation>
    <scope>NUCLEOTIDE SEQUENCE [LARGE SCALE GENOMIC DNA]</scope>
    <source>
        <strain evidence="5 6">CGMCC 4.7125</strain>
    </source>
</reference>
<dbReference type="SUPFAM" id="SSF54427">
    <property type="entry name" value="NTF2-like"/>
    <property type="match status" value="1"/>
</dbReference>
<proteinExistence type="predicted"/>
<comment type="subcellular location">
    <subcellularLocation>
        <location evidence="1">Membrane</location>
    </subcellularLocation>
</comment>
<dbReference type="AlphaFoldDB" id="A0A2T0LLK3"/>
<feature type="compositionally biased region" description="Low complexity" evidence="3">
    <location>
        <begin position="227"/>
        <end position="239"/>
    </location>
</feature>
<evidence type="ECO:0000313" key="5">
    <source>
        <dbReference type="EMBL" id="PRX43922.1"/>
    </source>
</evidence>
<evidence type="ECO:0000256" key="4">
    <source>
        <dbReference type="SAM" id="Phobius"/>
    </source>
</evidence>
<dbReference type="GO" id="GO:0016020">
    <property type="term" value="C:membrane"/>
    <property type="evidence" value="ECO:0007669"/>
    <property type="project" value="UniProtKB-SubCell"/>
</dbReference>
<dbReference type="RefSeq" id="WP_245901129.1">
    <property type="nucleotide sequence ID" value="NZ_PVNH01000013.1"/>
</dbReference>
<feature type="region of interest" description="Disordered" evidence="3">
    <location>
        <begin position="222"/>
        <end position="246"/>
    </location>
</feature>
<feature type="region of interest" description="Disordered" evidence="3">
    <location>
        <begin position="1"/>
        <end position="58"/>
    </location>
</feature>
<evidence type="ECO:0000256" key="3">
    <source>
        <dbReference type="SAM" id="MobiDB-lite"/>
    </source>
</evidence>
<dbReference type="EMBL" id="PVNH01000013">
    <property type="protein sequence ID" value="PRX43922.1"/>
    <property type="molecule type" value="Genomic_DNA"/>
</dbReference>
<sequence>MPDTLEVPREPGRPTPRRKSRDAGAPKPASEAEVTDAEAPSGPPPPPARRERSAGGLSRRGMYTRTAVLLAVAVVFGGLGVFFKLQHDEVASATSNTALVDVAATAEVKQAMSSAAERLFSIDYNDLGKTEQAANELLAGDEVRQKYDALMGEVRKLAPEQKIVVTVKATRSGVILLDGDRAKVMVYIDQTATRTDKNQSSAGGAAMWFNTEKRDGQWKVVDMDTYSSGAPTPAPSSAPEQPNGGN</sequence>
<organism evidence="5 6">
    <name type="scientific">Prauserella shujinwangii</name>
    <dbReference type="NCBI Taxonomy" id="1453103"/>
    <lineage>
        <taxon>Bacteria</taxon>
        <taxon>Bacillati</taxon>
        <taxon>Actinomycetota</taxon>
        <taxon>Actinomycetes</taxon>
        <taxon>Pseudonocardiales</taxon>
        <taxon>Pseudonocardiaceae</taxon>
        <taxon>Prauserella</taxon>
    </lineage>
</organism>
<gene>
    <name evidence="5" type="ORF">B0I33_11388</name>
</gene>
<evidence type="ECO:0000256" key="1">
    <source>
        <dbReference type="ARBA" id="ARBA00004370"/>
    </source>
</evidence>
<keyword evidence="4" id="KW-0812">Transmembrane</keyword>
<protein>
    <submittedName>
        <fullName evidence="5">Mce-associated membrane protein</fullName>
    </submittedName>
</protein>
<evidence type="ECO:0000256" key="2">
    <source>
        <dbReference type="ARBA" id="ARBA00023136"/>
    </source>
</evidence>
<accession>A0A2T0LLK3</accession>
<keyword evidence="2 4" id="KW-0472">Membrane</keyword>
<keyword evidence="6" id="KW-1185">Reference proteome</keyword>
<dbReference type="InterPro" id="IPR032710">
    <property type="entry name" value="NTF2-like_dom_sf"/>
</dbReference>
<dbReference type="PANTHER" id="PTHR37042">
    <property type="entry name" value="OUTER MEMBRANE PROTEIN RV1973"/>
    <property type="match status" value="1"/>
</dbReference>
<dbReference type="Proteomes" id="UP000238362">
    <property type="component" value="Unassembled WGS sequence"/>
</dbReference>